<evidence type="ECO:0000256" key="1">
    <source>
        <dbReference type="ARBA" id="ARBA00022723"/>
    </source>
</evidence>
<keyword evidence="5" id="KW-0143">Chaperone</keyword>
<dbReference type="FunFam" id="2.60.260.20:FF:000005">
    <property type="entry name" value="Chaperone protein dnaJ 1, mitochondrial"/>
    <property type="match status" value="1"/>
</dbReference>
<dbReference type="InterPro" id="IPR001623">
    <property type="entry name" value="DnaJ_domain"/>
</dbReference>
<sequence length="289" mass="31925">MATQKDYYEILGLSKNASADELKRAYRNLARKHHPDVDKSQGAETKFKEINEAYQVLSDPQKKSAYDQYGYAAFAPGGGFGGAGQGAGQGGFNTYSWSSGGGGGQGVNFDFDFGGFSDPFDIFEMVFGERSPFGQSTRRVPRYVLQLDFMEAVNGVEKQIEIEGKKQKIKIPAGVDNGSEIKFSNFAIVCEVSRHSKLNRRGYDIVSEEEISYSQAALGTVKEIETVEGLVKIRIPSGTQPGTQIRLRGKGVKHVSGHGRGDHYVIIRLKIPTKLNRDQKRLLEELEKT</sequence>
<organism evidence="7 8">
    <name type="scientific">Candidatus Curtissbacteria bacterium RIFCSPHIGHO2_12_FULL_38_9b</name>
    <dbReference type="NCBI Taxonomy" id="1797720"/>
    <lineage>
        <taxon>Bacteria</taxon>
        <taxon>Candidatus Curtissiibacteriota</taxon>
    </lineage>
</organism>
<dbReference type="Proteomes" id="UP000176666">
    <property type="component" value="Unassembled WGS sequence"/>
</dbReference>
<dbReference type="SMART" id="SM00271">
    <property type="entry name" value="DnaJ"/>
    <property type="match status" value="1"/>
</dbReference>
<dbReference type="GO" id="GO:0042026">
    <property type="term" value="P:protein refolding"/>
    <property type="evidence" value="ECO:0007669"/>
    <property type="project" value="TreeGrafter"/>
</dbReference>
<name>A0A1F5GZU7_9BACT</name>
<dbReference type="Gene3D" id="2.60.260.20">
    <property type="entry name" value="Urease metallochaperone UreE, N-terminal domain"/>
    <property type="match status" value="2"/>
</dbReference>
<dbReference type="PANTHER" id="PTHR43096">
    <property type="entry name" value="DNAJ HOMOLOG 1, MITOCHONDRIAL-RELATED"/>
    <property type="match status" value="1"/>
</dbReference>
<evidence type="ECO:0000256" key="3">
    <source>
        <dbReference type="ARBA" id="ARBA00022771"/>
    </source>
</evidence>
<dbReference type="InterPro" id="IPR018253">
    <property type="entry name" value="DnaJ_domain_CS"/>
</dbReference>
<dbReference type="Gene3D" id="1.10.287.110">
    <property type="entry name" value="DnaJ domain"/>
    <property type="match status" value="1"/>
</dbReference>
<reference evidence="7 8" key="1">
    <citation type="journal article" date="2016" name="Nat. Commun.">
        <title>Thousands of microbial genomes shed light on interconnected biogeochemical processes in an aquifer system.</title>
        <authorList>
            <person name="Anantharaman K."/>
            <person name="Brown C.T."/>
            <person name="Hug L.A."/>
            <person name="Sharon I."/>
            <person name="Castelle C.J."/>
            <person name="Probst A.J."/>
            <person name="Thomas B.C."/>
            <person name="Singh A."/>
            <person name="Wilkins M.J."/>
            <person name="Karaoz U."/>
            <person name="Brodie E.L."/>
            <person name="Williams K.H."/>
            <person name="Hubbard S.S."/>
            <person name="Banfield J.F."/>
        </authorList>
    </citation>
    <scope>NUCLEOTIDE SEQUENCE [LARGE SCALE GENOMIC DNA]</scope>
</reference>
<evidence type="ECO:0000256" key="2">
    <source>
        <dbReference type="ARBA" id="ARBA00022737"/>
    </source>
</evidence>
<dbReference type="GO" id="GO:0008270">
    <property type="term" value="F:zinc ion binding"/>
    <property type="evidence" value="ECO:0007669"/>
    <property type="project" value="UniProtKB-KW"/>
</dbReference>
<dbReference type="EMBL" id="MFBJ01000007">
    <property type="protein sequence ID" value="OGD97335.1"/>
    <property type="molecule type" value="Genomic_DNA"/>
</dbReference>
<dbReference type="PANTHER" id="PTHR43096:SF52">
    <property type="entry name" value="DNAJ HOMOLOG 1, MITOCHONDRIAL-RELATED"/>
    <property type="match status" value="1"/>
</dbReference>
<gene>
    <name evidence="7" type="ORF">A3F02_03430</name>
</gene>
<dbReference type="InterPro" id="IPR008971">
    <property type="entry name" value="HSP40/DnaJ_pept-bd"/>
</dbReference>
<evidence type="ECO:0000313" key="7">
    <source>
        <dbReference type="EMBL" id="OGD97335.1"/>
    </source>
</evidence>
<dbReference type="CDD" id="cd10747">
    <property type="entry name" value="DnaJ_C"/>
    <property type="match status" value="1"/>
</dbReference>
<dbReference type="PROSITE" id="PS00636">
    <property type="entry name" value="DNAJ_1"/>
    <property type="match status" value="1"/>
</dbReference>
<dbReference type="Pfam" id="PF01556">
    <property type="entry name" value="DnaJ_C"/>
    <property type="match status" value="1"/>
</dbReference>
<evidence type="ECO:0000256" key="5">
    <source>
        <dbReference type="ARBA" id="ARBA00023186"/>
    </source>
</evidence>
<dbReference type="SUPFAM" id="SSF49493">
    <property type="entry name" value="HSP40/DnaJ peptide-binding domain"/>
    <property type="match status" value="2"/>
</dbReference>
<proteinExistence type="predicted"/>
<dbReference type="InterPro" id="IPR036869">
    <property type="entry name" value="J_dom_sf"/>
</dbReference>
<keyword evidence="4" id="KW-0862">Zinc</keyword>
<dbReference type="AlphaFoldDB" id="A0A1F5GZU7"/>
<evidence type="ECO:0000259" key="6">
    <source>
        <dbReference type="PROSITE" id="PS50076"/>
    </source>
</evidence>
<dbReference type="PROSITE" id="PS50076">
    <property type="entry name" value="DNAJ_2"/>
    <property type="match status" value="1"/>
</dbReference>
<dbReference type="SUPFAM" id="SSF46565">
    <property type="entry name" value="Chaperone J-domain"/>
    <property type="match status" value="1"/>
</dbReference>
<dbReference type="GO" id="GO:0005737">
    <property type="term" value="C:cytoplasm"/>
    <property type="evidence" value="ECO:0007669"/>
    <property type="project" value="TreeGrafter"/>
</dbReference>
<dbReference type="PRINTS" id="PR00625">
    <property type="entry name" value="JDOMAIN"/>
</dbReference>
<accession>A0A1F5GZU7</accession>
<feature type="domain" description="J" evidence="6">
    <location>
        <begin position="6"/>
        <end position="70"/>
    </location>
</feature>
<comment type="caution">
    <text evidence="7">The sequence shown here is derived from an EMBL/GenBank/DDBJ whole genome shotgun (WGS) entry which is preliminary data.</text>
</comment>
<evidence type="ECO:0000256" key="4">
    <source>
        <dbReference type="ARBA" id="ARBA00022833"/>
    </source>
</evidence>
<dbReference type="CDD" id="cd06257">
    <property type="entry name" value="DnaJ"/>
    <property type="match status" value="1"/>
</dbReference>
<keyword evidence="1" id="KW-0479">Metal-binding</keyword>
<keyword evidence="3" id="KW-0863">Zinc-finger</keyword>
<dbReference type="GO" id="GO:0051082">
    <property type="term" value="F:unfolded protein binding"/>
    <property type="evidence" value="ECO:0007669"/>
    <property type="project" value="InterPro"/>
</dbReference>
<protein>
    <recommendedName>
        <fullName evidence="6">J domain-containing protein</fullName>
    </recommendedName>
</protein>
<keyword evidence="2" id="KW-0677">Repeat</keyword>
<dbReference type="InterPro" id="IPR002939">
    <property type="entry name" value="DnaJ_C"/>
</dbReference>
<evidence type="ECO:0000313" key="8">
    <source>
        <dbReference type="Proteomes" id="UP000176666"/>
    </source>
</evidence>
<dbReference type="Pfam" id="PF00226">
    <property type="entry name" value="DnaJ"/>
    <property type="match status" value="1"/>
</dbReference>